<evidence type="ECO:0000256" key="2">
    <source>
        <dbReference type="ARBA" id="ARBA00005155"/>
    </source>
</evidence>
<feature type="domain" description="Nitrogenase/oxidoreductase component 1" evidence="8">
    <location>
        <begin position="43"/>
        <end position="451"/>
    </location>
</feature>
<evidence type="ECO:0000313" key="9">
    <source>
        <dbReference type="EMBL" id="TCI02402.1"/>
    </source>
</evidence>
<dbReference type="PANTHER" id="PTHR33712:SF7">
    <property type="entry name" value="LIGHT-INDEPENDENT PROTOCHLOROPHYLLIDE REDUCTASE SUBUNIT B"/>
    <property type="match status" value="1"/>
</dbReference>
<evidence type="ECO:0000256" key="1">
    <source>
        <dbReference type="ARBA" id="ARBA00003171"/>
    </source>
</evidence>
<dbReference type="PANTHER" id="PTHR33712">
    <property type="entry name" value="LIGHT-INDEPENDENT PROTOCHLOROPHYLLIDE REDUCTASE SUBUNIT B"/>
    <property type="match status" value="1"/>
</dbReference>
<dbReference type="InterPro" id="IPR000318">
    <property type="entry name" value="Nase_comp1_CS"/>
</dbReference>
<comment type="similarity">
    <text evidence="3 6">Belongs to the NifD/NifK/NifE/NifN family.</text>
</comment>
<dbReference type="Gene3D" id="6.10.250.1090">
    <property type="match status" value="1"/>
</dbReference>
<sequence>MSQNNSSSPASSLATQGSVQQASVQQKVERNRRALTERPLKTSQPTGATLATLGIRNSIPLMHGSQGCCAFAKVYLIQHFREPVPIQNSAVDQIAAVMGADSNLMEALVLLCEKHQPELISVITTGLTEMQGSDIDRVVKEFKVAHPQFSHIHVVTMATPDFVGSMQTGFANGVSALVKQIARAPVVKARRKRQVNLLCSVAMTPADVELLHRYLDAFDLSTIMLPDLSVSMDGHLADDDFSPTSAGGTSVLELEEMASSAATLVFGESLFGVGQWLQQKFAVPCFEFSSLMGMANTDALVMRLAELSGKPVPAWLTRARKRLQDAMLDSHFHLSTAPIAMAMESDMALGYTALLTEQGCEISRLVTATDSPLLARLPIKKIVVGDLSDLEPALDKVSLVIGNTHTANMCEPKLPVLRAGYPCHDRYGTADLLQIGYEGARSRLFAMVNILLAQHQDEVPAHVSRYRFGPETVSQNVAV</sequence>
<reference evidence="9 10" key="1">
    <citation type="submission" date="2019-02" db="EMBL/GenBank/DDBJ databases">
        <title>Corallincola luteus sp. nov., a marine bacterium isolated from surface sediment of Bohai Sea in China.</title>
        <authorList>
            <person name="Ren Q."/>
        </authorList>
    </citation>
    <scope>NUCLEOTIDE SEQUENCE [LARGE SCALE GENOMIC DNA]</scope>
    <source>
        <strain evidence="9 10">DASS28</strain>
    </source>
</reference>
<gene>
    <name evidence="9" type="primary">nifN</name>
    <name evidence="9" type="ORF">EZV61_13675</name>
</gene>
<comment type="caution">
    <text evidence="9">The sequence shown here is derived from an EMBL/GenBank/DDBJ whole genome shotgun (WGS) entry which is preliminary data.</text>
</comment>
<dbReference type="RefSeq" id="WP_131416271.1">
    <property type="nucleotide sequence ID" value="NZ_SJXE01000007.1"/>
</dbReference>
<dbReference type="Proteomes" id="UP000292554">
    <property type="component" value="Unassembled WGS sequence"/>
</dbReference>
<dbReference type="EMBL" id="SJXE01000007">
    <property type="protein sequence ID" value="TCI02402.1"/>
    <property type="molecule type" value="Genomic_DNA"/>
</dbReference>
<evidence type="ECO:0000256" key="7">
    <source>
        <dbReference type="SAM" id="MobiDB-lite"/>
    </source>
</evidence>
<protein>
    <recommendedName>
        <fullName evidence="4">Nitrogenase iron-molybdenum cofactor biosynthesis protein NifN</fullName>
    </recommendedName>
</protein>
<evidence type="ECO:0000256" key="3">
    <source>
        <dbReference type="ARBA" id="ARBA00011002"/>
    </source>
</evidence>
<keyword evidence="10" id="KW-1185">Reference proteome</keyword>
<dbReference type="InterPro" id="IPR050152">
    <property type="entry name" value="ChlB/BchB/BchZ"/>
</dbReference>
<comment type="function">
    <text evidence="1">This protein may play a role in the biosynthesis of the prosthetic group of nitrogenase (FeMo cofactor).</text>
</comment>
<feature type="compositionally biased region" description="Low complexity" evidence="7">
    <location>
        <begin position="1"/>
        <end position="18"/>
    </location>
</feature>
<keyword evidence="5 6" id="KW-0535">Nitrogen fixation</keyword>
<dbReference type="InterPro" id="IPR005975">
    <property type="entry name" value="Nase_Mo-Fe_CF"/>
</dbReference>
<comment type="pathway">
    <text evidence="2">Cofactor biosynthesis; Fe-Mo cofactor biosynthesis.</text>
</comment>
<dbReference type="Pfam" id="PF00148">
    <property type="entry name" value="Oxidored_nitro"/>
    <property type="match status" value="1"/>
</dbReference>
<feature type="compositionally biased region" description="Basic and acidic residues" evidence="7">
    <location>
        <begin position="27"/>
        <end position="40"/>
    </location>
</feature>
<dbReference type="PROSITE" id="PS00699">
    <property type="entry name" value="NITROGENASE_1_1"/>
    <property type="match status" value="1"/>
</dbReference>
<evidence type="ECO:0000313" key="10">
    <source>
        <dbReference type="Proteomes" id="UP000292554"/>
    </source>
</evidence>
<evidence type="ECO:0000256" key="5">
    <source>
        <dbReference type="ARBA" id="ARBA00023231"/>
    </source>
</evidence>
<evidence type="ECO:0000256" key="6">
    <source>
        <dbReference type="RuleBase" id="RU004021"/>
    </source>
</evidence>
<proteinExistence type="inferred from homology"/>
<dbReference type="Gene3D" id="3.40.50.1980">
    <property type="entry name" value="Nitrogenase molybdenum iron protein domain"/>
    <property type="match status" value="3"/>
</dbReference>
<organism evidence="9 10">
    <name type="scientific">Corallincola luteus</name>
    <dbReference type="NCBI Taxonomy" id="1775177"/>
    <lineage>
        <taxon>Bacteria</taxon>
        <taxon>Pseudomonadati</taxon>
        <taxon>Pseudomonadota</taxon>
        <taxon>Gammaproteobacteria</taxon>
        <taxon>Alteromonadales</taxon>
        <taxon>Psychromonadaceae</taxon>
        <taxon>Corallincola</taxon>
    </lineage>
</organism>
<name>A0ABY2AKQ1_9GAMM</name>
<accession>A0ABY2AKQ1</accession>
<dbReference type="InterPro" id="IPR000510">
    <property type="entry name" value="Nase/OxRdtase_comp1"/>
</dbReference>
<evidence type="ECO:0000256" key="4">
    <source>
        <dbReference type="ARBA" id="ARBA00013282"/>
    </source>
</evidence>
<evidence type="ECO:0000259" key="8">
    <source>
        <dbReference type="Pfam" id="PF00148"/>
    </source>
</evidence>
<dbReference type="SUPFAM" id="SSF53807">
    <property type="entry name" value="Helical backbone' metal receptor"/>
    <property type="match status" value="1"/>
</dbReference>
<feature type="region of interest" description="Disordered" evidence="7">
    <location>
        <begin position="1"/>
        <end position="45"/>
    </location>
</feature>
<dbReference type="NCBIfam" id="TIGR01285">
    <property type="entry name" value="nifN"/>
    <property type="match status" value="1"/>
</dbReference>